<dbReference type="AlphaFoldDB" id="A0AAN4Q3D8"/>
<organism evidence="1 2">
    <name type="scientific">Pseudomonas syringae pv. actinidiae</name>
    <dbReference type="NCBI Taxonomy" id="103796"/>
    <lineage>
        <taxon>Bacteria</taxon>
        <taxon>Pseudomonadati</taxon>
        <taxon>Pseudomonadota</taxon>
        <taxon>Gammaproteobacteria</taxon>
        <taxon>Pseudomonadales</taxon>
        <taxon>Pseudomonadaceae</taxon>
        <taxon>Pseudomonas</taxon>
        <taxon>Pseudomonas syringae</taxon>
    </lineage>
</organism>
<dbReference type="EMBL" id="BGKA01000032">
    <property type="protein sequence ID" value="GBH15035.1"/>
    <property type="molecule type" value="Genomic_DNA"/>
</dbReference>
<evidence type="ECO:0000313" key="2">
    <source>
        <dbReference type="Proteomes" id="UP000248291"/>
    </source>
</evidence>
<reference evidence="1 2" key="1">
    <citation type="submission" date="2018-04" db="EMBL/GenBank/DDBJ databases">
        <title>Draft genome sequence of Pseudomonas syringae pv. actinidiae biovar 3 strains isolated from kiwifruit in Kagawa prefecture.</title>
        <authorList>
            <person name="Tabuchi M."/>
            <person name="Saito M."/>
            <person name="Fujiwara S."/>
            <person name="Sasa N."/>
            <person name="Akimitsu K."/>
            <person name="Gomi K."/>
            <person name="Konishi-Sugita S."/>
            <person name="Hamano K."/>
            <person name="Kataoka I."/>
        </authorList>
    </citation>
    <scope>NUCLEOTIDE SEQUENCE [LARGE SCALE GENOMIC DNA]</scope>
    <source>
        <strain evidence="1 2">MAFF212211</strain>
    </source>
</reference>
<name>A0AAN4Q3D8_PSESF</name>
<accession>A0AAN4Q3D8</accession>
<dbReference type="Proteomes" id="UP000248291">
    <property type="component" value="Unassembled WGS sequence"/>
</dbReference>
<evidence type="ECO:0000313" key="1">
    <source>
        <dbReference type="EMBL" id="GBH15035.1"/>
    </source>
</evidence>
<sequence>MRFCLSGSTGLPKHYVNIRLCQVRSSASASSVLPSMSSQCWHRCASRPPTCLWITPARSNGLG</sequence>
<comment type="caution">
    <text evidence="1">The sequence shown here is derived from an EMBL/GenBank/DDBJ whole genome shotgun (WGS) entry which is preliminary data.</text>
</comment>
<proteinExistence type="predicted"/>
<gene>
    <name evidence="1" type="ORF">KPSA3_00953</name>
</gene>
<protein>
    <submittedName>
        <fullName evidence="1">Uncharacterized protein</fullName>
    </submittedName>
</protein>